<dbReference type="WBParaSite" id="sdigi.contig765.g9706.t1">
    <property type="protein sequence ID" value="sdigi.contig765.g9706.t1"/>
    <property type="gene ID" value="sdigi.contig765.g9706"/>
</dbReference>
<keyword evidence="2" id="KW-1185">Reference proteome</keyword>
<evidence type="ECO:0000313" key="2">
    <source>
        <dbReference type="Proteomes" id="UP000887581"/>
    </source>
</evidence>
<organism evidence="2 3">
    <name type="scientific">Setaria digitata</name>
    <dbReference type="NCBI Taxonomy" id="48799"/>
    <lineage>
        <taxon>Eukaryota</taxon>
        <taxon>Metazoa</taxon>
        <taxon>Ecdysozoa</taxon>
        <taxon>Nematoda</taxon>
        <taxon>Chromadorea</taxon>
        <taxon>Rhabditida</taxon>
        <taxon>Spirurina</taxon>
        <taxon>Spiruromorpha</taxon>
        <taxon>Filarioidea</taxon>
        <taxon>Setariidae</taxon>
        <taxon>Setaria</taxon>
    </lineage>
</organism>
<dbReference type="Proteomes" id="UP000887581">
    <property type="component" value="Unplaced"/>
</dbReference>
<evidence type="ECO:0000313" key="3">
    <source>
        <dbReference type="WBParaSite" id="sdigi.contig765.g9706.t1"/>
    </source>
</evidence>
<evidence type="ECO:0000256" key="1">
    <source>
        <dbReference type="SAM" id="MobiDB-lite"/>
    </source>
</evidence>
<name>A0A915Q1Y8_9BILA</name>
<sequence length="82" mass="9135">MITSNCRNSNAQSQFSVGEPVRKSNDLKSGSKPKQEAVKAKILEDRKLESAMVPKPYDDLFIEPAGDYDIVYADYNTTSVFS</sequence>
<proteinExistence type="predicted"/>
<accession>A0A915Q1Y8</accession>
<feature type="region of interest" description="Disordered" evidence="1">
    <location>
        <begin position="1"/>
        <end position="38"/>
    </location>
</feature>
<feature type="compositionally biased region" description="Polar residues" evidence="1">
    <location>
        <begin position="1"/>
        <end position="16"/>
    </location>
</feature>
<dbReference type="AlphaFoldDB" id="A0A915Q1Y8"/>
<protein>
    <submittedName>
        <fullName evidence="3">Uncharacterized protein</fullName>
    </submittedName>
</protein>
<reference evidence="3" key="1">
    <citation type="submission" date="2022-11" db="UniProtKB">
        <authorList>
            <consortium name="WormBaseParasite"/>
        </authorList>
    </citation>
    <scope>IDENTIFICATION</scope>
</reference>